<evidence type="ECO:0000259" key="8">
    <source>
        <dbReference type="Pfam" id="PF01494"/>
    </source>
</evidence>
<reference evidence="9" key="1">
    <citation type="journal article" date="2021" name="Mol. Plant Microbe Interact.">
        <title>Complete Genome Sequence of the Plant-Pathogenic Fungus Colletotrichum lupini.</title>
        <authorList>
            <person name="Baroncelli R."/>
            <person name="Pensec F."/>
            <person name="Da Lio D."/>
            <person name="Boufleur T."/>
            <person name="Vicente I."/>
            <person name="Sarrocco S."/>
            <person name="Picot A."/>
            <person name="Baraldi E."/>
            <person name="Sukno S."/>
            <person name="Thon M."/>
            <person name="Le Floch G."/>
        </authorList>
    </citation>
    <scope>NUCLEOTIDE SEQUENCE</scope>
    <source>
        <strain evidence="9">IMI 504893</strain>
    </source>
</reference>
<dbReference type="InterPro" id="IPR007811">
    <property type="entry name" value="RPC4"/>
</dbReference>
<dbReference type="KEGG" id="clup:CLUP02_08362"/>
<dbReference type="GO" id="GO:0003677">
    <property type="term" value="F:DNA binding"/>
    <property type="evidence" value="ECO:0007669"/>
    <property type="project" value="InterPro"/>
</dbReference>
<comment type="similarity">
    <text evidence="1">Belongs to the paxM FAD-dependent monooxygenase family.</text>
</comment>
<dbReference type="Gene3D" id="3.50.50.60">
    <property type="entry name" value="FAD/NAD(P)-binding domain"/>
    <property type="match status" value="1"/>
</dbReference>
<evidence type="ECO:0000256" key="2">
    <source>
        <dbReference type="ARBA" id="ARBA00022630"/>
    </source>
</evidence>
<sequence>MESPFPKSSSVAGEGEIIAQLLPNGLSGLKGMSYQYPLKLISPTPAADQKSVLVFLLSYGGGLVGGDSVNLSIRTLPGSKLSIVTQGHTKIFKSASPDIVTRQTLSVHIEDGSGICQLPDPVQPFDGSVYEQTQIFTVAPNASLCLLDWVTQGRTARGEDWSFVKWTGRNEIWLEKQVPNQKNRLLVRDTVILDRDSQGLVGRSLRDSMHGNGLFGTLILRGSQMQSLGNFFLEEFGALPRIGARDFRSAEAKAKEESNLTEHELWRLKRIEMETKEGILWSAARVRGCVIVKFGASTVEAGRLWIGIMLSREGTVARVYGEQALITEYCSRPVSSAHSLKLSRIESEGASGAIYKEHTPPPNTILYPAIVAYPTRKYGNVPRSVTKTTKEIVLSPLLTSHCPQSSCQRERPRLEALAGVDPEGLEEEEEELLAVPHLAPRDQIRLRDHLQHWEQLWQPLYLPEPQHPILPQPEALQPADFAPEQELEKDNARAKAEARAQARSRGRSRRARGDAMGRGGFMSRAAVASGPFSQMTTEGGGRSGGGWGGGGGGGGGGGFFGGGGGGGRKREGGAFGEASGHREARINADRLAGYPVDREPDSDDEETAALIGAKPGNIWPMGIARIDKKEEKKTIATSAELEAEEQGKAEESLFVEGEGWSGAIPPMEDETKVWHAAPKGVVQVKAEPGGEPGAMDIAPVDFNAHIKSATPEAEEEKITPEPKTKKAMADPEVEMITHDMELLLGELGTVTDENSKAPETEVASKDGRLYLFQFPPLLPPLQPATAPKVKPEPDDVVMLDQPGEAVDLTQAEESSKPKVEDDIDLTDINQLVSQAGMMGKLKVRKSGKVELDWGGRTLELSPAAGMNFLTTAVIVEESDEKAKQGVPGGDSIGMGKIMGRFVLAPTWGDEEEWTVDPEDLVVPEADQMPTDRTGEHHKPLVDLAPSLVWEFGLLSNGTNPRDGAVPSTRWRRLCLQYLVTILQMTISMRPAFFEGLVKPIMMRRDFLPSSMEGHTQNSSNNDGIHVIIIGAGLAGLATALSTKLANPSHRVTILEAVKELQEVGVTLPRISASQLQTSSNSQETKSQAGLQLTPNATRLLEAWGLFPALAPLATVPSTLSVHRYDGTRLLAHEPRLQETIQSRYGHPFWGLHRVELQRALVDRCAALGVDIRLASRVHSVDFTSATVTLDPGSDSSSLSSTVSGDVVVCADGMWSATRAQFLNRPSPPSLTGDLAFRIAIPIDSLKGPHKAELEAFIESETVHFWIGPRGHGVSYTVKQGRMLNLGLLSPDNLPEGSTKVVGDVEEMRGLFSNWDPLLRKLLDQVESVHKWKLCWIEPLDEWASKDGRFFMAGDCCHPMLPYLAQGANSSLEDGAVLGHLLGKVGGRATETEAGESSSSASASASQLAAVAAMYQRLRMARGQRIVMESFAQRDDFHMPDGPEQERRDEIMTASLVPGEEPRPGFPSRWTCPDIQQFLYSYDAYEEAEAAYKQDPF</sequence>
<dbReference type="RefSeq" id="XP_049144495.1">
    <property type="nucleotide sequence ID" value="XM_049287352.1"/>
</dbReference>
<keyword evidence="4" id="KW-0560">Oxidoreductase</keyword>
<feature type="region of interest" description="Disordered" evidence="7">
    <location>
        <begin position="484"/>
        <end position="606"/>
    </location>
</feature>
<feature type="compositionally biased region" description="Gly residues" evidence="7">
    <location>
        <begin position="538"/>
        <end position="566"/>
    </location>
</feature>
<accession>A0A9Q8SSP4</accession>
<protein>
    <submittedName>
        <fullName evidence="9">FAD dependent oxidoreductase</fullName>
    </submittedName>
</protein>
<dbReference type="GeneID" id="73342362"/>
<dbReference type="Pfam" id="PF05132">
    <property type="entry name" value="RNA_pol_Rpc4"/>
    <property type="match status" value="1"/>
</dbReference>
<name>A0A9Q8SSP4_9PEZI</name>
<dbReference type="PANTHER" id="PTHR13789">
    <property type="entry name" value="MONOOXYGENASE"/>
    <property type="match status" value="1"/>
</dbReference>
<evidence type="ECO:0000256" key="4">
    <source>
        <dbReference type="ARBA" id="ARBA00023002"/>
    </source>
</evidence>
<dbReference type="GO" id="GO:0071949">
    <property type="term" value="F:FAD binding"/>
    <property type="evidence" value="ECO:0007669"/>
    <property type="project" value="InterPro"/>
</dbReference>
<evidence type="ECO:0000256" key="7">
    <source>
        <dbReference type="SAM" id="MobiDB-lite"/>
    </source>
</evidence>
<dbReference type="InterPro" id="IPR050493">
    <property type="entry name" value="FAD-dep_Monooxygenase_BioMet"/>
</dbReference>
<organism evidence="9 10">
    <name type="scientific">Colletotrichum lupini</name>
    <dbReference type="NCBI Taxonomy" id="145971"/>
    <lineage>
        <taxon>Eukaryota</taxon>
        <taxon>Fungi</taxon>
        <taxon>Dikarya</taxon>
        <taxon>Ascomycota</taxon>
        <taxon>Pezizomycotina</taxon>
        <taxon>Sordariomycetes</taxon>
        <taxon>Hypocreomycetidae</taxon>
        <taxon>Glomerellales</taxon>
        <taxon>Glomerellaceae</taxon>
        <taxon>Colletotrichum</taxon>
        <taxon>Colletotrichum acutatum species complex</taxon>
    </lineage>
</organism>
<dbReference type="GO" id="GO:0005666">
    <property type="term" value="C:RNA polymerase III complex"/>
    <property type="evidence" value="ECO:0007669"/>
    <property type="project" value="InterPro"/>
</dbReference>
<feature type="domain" description="FAD-binding" evidence="8">
    <location>
        <begin position="1345"/>
        <end position="1391"/>
    </location>
</feature>
<evidence type="ECO:0000256" key="1">
    <source>
        <dbReference type="ARBA" id="ARBA00007992"/>
    </source>
</evidence>
<dbReference type="InterPro" id="IPR002938">
    <property type="entry name" value="FAD-bd"/>
</dbReference>
<evidence type="ECO:0000256" key="6">
    <source>
        <dbReference type="ARBA" id="ARBA00023186"/>
    </source>
</evidence>
<dbReference type="InterPro" id="IPR002669">
    <property type="entry name" value="UreD"/>
</dbReference>
<feature type="compositionally biased region" description="Basic and acidic residues" evidence="7">
    <location>
        <begin position="579"/>
        <end position="588"/>
    </location>
</feature>
<dbReference type="Pfam" id="PF01774">
    <property type="entry name" value="UreD"/>
    <property type="match status" value="1"/>
</dbReference>
<dbReference type="PRINTS" id="PR00420">
    <property type="entry name" value="RNGMNOXGNASE"/>
</dbReference>
<dbReference type="Pfam" id="PF01494">
    <property type="entry name" value="FAD_binding_3"/>
    <property type="match status" value="2"/>
</dbReference>
<dbReference type="GO" id="GO:0006383">
    <property type="term" value="P:transcription by RNA polymerase III"/>
    <property type="evidence" value="ECO:0007669"/>
    <property type="project" value="InterPro"/>
</dbReference>
<feature type="compositionally biased region" description="Basic and acidic residues" evidence="7">
    <location>
        <begin position="486"/>
        <end position="500"/>
    </location>
</feature>
<dbReference type="HAMAP" id="MF_01384">
    <property type="entry name" value="UreD"/>
    <property type="match status" value="1"/>
</dbReference>
<gene>
    <name evidence="9" type="ORF">CLUP02_08362</name>
</gene>
<keyword evidence="10" id="KW-1185">Reference proteome</keyword>
<keyword evidence="5" id="KW-0503">Monooxygenase</keyword>
<feature type="domain" description="FAD-binding" evidence="8">
    <location>
        <begin position="1025"/>
        <end position="1220"/>
    </location>
</feature>
<evidence type="ECO:0000256" key="5">
    <source>
        <dbReference type="ARBA" id="ARBA00023033"/>
    </source>
</evidence>
<dbReference type="SUPFAM" id="SSF54373">
    <property type="entry name" value="FAD-linked reductases, C-terminal domain"/>
    <property type="match status" value="1"/>
</dbReference>
<evidence type="ECO:0000313" key="10">
    <source>
        <dbReference type="Proteomes" id="UP000830671"/>
    </source>
</evidence>
<keyword evidence="6" id="KW-0143">Chaperone</keyword>
<keyword evidence="2" id="KW-0285">Flavoprotein</keyword>
<dbReference type="InterPro" id="IPR036188">
    <property type="entry name" value="FAD/NAD-bd_sf"/>
</dbReference>
<dbReference type="EMBL" id="CP019476">
    <property type="protein sequence ID" value="UQC82872.1"/>
    <property type="molecule type" value="Genomic_DNA"/>
</dbReference>
<evidence type="ECO:0000313" key="9">
    <source>
        <dbReference type="EMBL" id="UQC82872.1"/>
    </source>
</evidence>
<evidence type="ECO:0000256" key="3">
    <source>
        <dbReference type="ARBA" id="ARBA00022827"/>
    </source>
</evidence>
<keyword evidence="3" id="KW-0274">FAD</keyword>
<dbReference type="Proteomes" id="UP000830671">
    <property type="component" value="Chromosome 4"/>
</dbReference>
<proteinExistence type="inferred from homology"/>
<dbReference type="PANTHER" id="PTHR13789:SF238">
    <property type="entry name" value="PUTATIVE (AFU_ORTHOLOGUE AFUA_2G01680)-RELATED"/>
    <property type="match status" value="1"/>
</dbReference>
<dbReference type="SUPFAM" id="SSF51905">
    <property type="entry name" value="FAD/NAD(P)-binding domain"/>
    <property type="match status" value="1"/>
</dbReference>
<dbReference type="GO" id="GO:0016151">
    <property type="term" value="F:nickel cation binding"/>
    <property type="evidence" value="ECO:0007669"/>
    <property type="project" value="InterPro"/>
</dbReference>
<dbReference type="GO" id="GO:0004497">
    <property type="term" value="F:monooxygenase activity"/>
    <property type="evidence" value="ECO:0007669"/>
    <property type="project" value="UniProtKB-KW"/>
</dbReference>